<comment type="caution">
    <text evidence="2">The sequence shown here is derived from an EMBL/GenBank/DDBJ whole genome shotgun (WGS) entry which is preliminary data.</text>
</comment>
<organism evidence="2">
    <name type="scientific">Salmonella enterica</name>
    <name type="common">Salmonella choleraesuis</name>
    <dbReference type="NCBI Taxonomy" id="28901"/>
    <lineage>
        <taxon>Bacteria</taxon>
        <taxon>Pseudomonadati</taxon>
        <taxon>Pseudomonadota</taxon>
        <taxon>Gammaproteobacteria</taxon>
        <taxon>Enterobacterales</taxon>
        <taxon>Enterobacteriaceae</taxon>
        <taxon>Salmonella</taxon>
    </lineage>
</organism>
<feature type="compositionally biased region" description="Basic and acidic residues" evidence="1">
    <location>
        <begin position="18"/>
        <end position="28"/>
    </location>
</feature>
<accession>A0A748CKX6</accession>
<sequence length="146" mass="16913">MSSREKRQQRAKLKKKSANIEKQKHKENQSVKSLINGKAIITDESIELYQDIPFPDEKLGHLKKLIQVYINNIKTKTDTLPEGEELMDQIASFNACYENYCFTGSNSMSKIELLTDTFTDIFNDEFINAYENAMQQLKDEGFFNQS</sequence>
<feature type="region of interest" description="Disordered" evidence="1">
    <location>
        <begin position="1"/>
        <end position="28"/>
    </location>
</feature>
<gene>
    <name evidence="2" type="ORF">G9E74_000587</name>
</gene>
<evidence type="ECO:0000313" key="2">
    <source>
        <dbReference type="EMBL" id="HAF4945283.1"/>
    </source>
</evidence>
<dbReference type="EMBL" id="DAAVIP010000001">
    <property type="protein sequence ID" value="HAF4945283.1"/>
    <property type="molecule type" value="Genomic_DNA"/>
</dbReference>
<evidence type="ECO:0000256" key="1">
    <source>
        <dbReference type="SAM" id="MobiDB-lite"/>
    </source>
</evidence>
<reference evidence="2" key="2">
    <citation type="submission" date="2020-02" db="EMBL/GenBank/DDBJ databases">
        <authorList>
            <consortium name="NCBI Pathogen Detection Project"/>
        </authorList>
    </citation>
    <scope>NUCLEOTIDE SEQUENCE</scope>
    <source>
        <strain evidence="2">MA.RM_457</strain>
    </source>
</reference>
<protein>
    <submittedName>
        <fullName evidence="2">DUF4303 domain-containing protein</fullName>
    </submittedName>
</protein>
<proteinExistence type="predicted"/>
<dbReference type="AlphaFoldDB" id="A0A748CKX6"/>
<reference evidence="2" key="1">
    <citation type="journal article" date="2018" name="Genome Biol.">
        <title>SKESA: strategic k-mer extension for scrupulous assemblies.</title>
        <authorList>
            <person name="Souvorov A."/>
            <person name="Agarwala R."/>
            <person name="Lipman D.J."/>
        </authorList>
    </citation>
    <scope>NUCLEOTIDE SEQUENCE</scope>
    <source>
        <strain evidence="2">MA.RM_457</strain>
    </source>
</reference>
<name>A0A748CKX6_SALER</name>